<dbReference type="GO" id="GO:0042883">
    <property type="term" value="P:cysteine transport"/>
    <property type="evidence" value="ECO:0007669"/>
    <property type="project" value="InterPro"/>
</dbReference>
<keyword evidence="7 8" id="KW-0472">Membrane</keyword>
<evidence type="ECO:0000313" key="12">
    <source>
        <dbReference type="Proteomes" id="UP000295525"/>
    </source>
</evidence>
<feature type="transmembrane region" description="Helical" evidence="8">
    <location>
        <begin position="222"/>
        <end position="245"/>
    </location>
</feature>
<comment type="caution">
    <text evidence="11">The sequence shown here is derived from an EMBL/GenBank/DDBJ whole genome shotgun (WGS) entry which is preliminary data.</text>
</comment>
<dbReference type="RefSeq" id="WP_132579669.1">
    <property type="nucleotide sequence ID" value="NZ_SMAJ01000001.1"/>
</dbReference>
<dbReference type="Gene3D" id="3.40.50.300">
    <property type="entry name" value="P-loop containing nucleotide triphosphate hydrolases"/>
    <property type="match status" value="1"/>
</dbReference>
<dbReference type="PANTHER" id="PTHR24221">
    <property type="entry name" value="ATP-BINDING CASSETTE SUB-FAMILY B"/>
    <property type="match status" value="1"/>
</dbReference>
<dbReference type="NCBIfam" id="TIGR02857">
    <property type="entry name" value="CydD"/>
    <property type="match status" value="1"/>
</dbReference>
<reference evidence="11 12" key="1">
    <citation type="submission" date="2019-03" db="EMBL/GenBank/DDBJ databases">
        <title>Genomic Encyclopedia of Type Strains, Phase IV (KMG-IV): sequencing the most valuable type-strain genomes for metagenomic binning, comparative biology and taxonomic classification.</title>
        <authorList>
            <person name="Goeker M."/>
        </authorList>
    </citation>
    <scope>NUCLEOTIDE SEQUENCE [LARGE SCALE GENOMIC DNA]</scope>
    <source>
        <strain evidence="11 12">DSM 24591</strain>
    </source>
</reference>
<dbReference type="GO" id="GO:0005886">
    <property type="term" value="C:plasma membrane"/>
    <property type="evidence" value="ECO:0007669"/>
    <property type="project" value="UniProtKB-SubCell"/>
</dbReference>
<dbReference type="SUPFAM" id="SSF52540">
    <property type="entry name" value="P-loop containing nucleoside triphosphate hydrolases"/>
    <property type="match status" value="1"/>
</dbReference>
<dbReference type="InterPro" id="IPR014216">
    <property type="entry name" value="ABC_transptr_CydD"/>
</dbReference>
<sequence>MAWAVIAPLAAGLLLLVQTWAVAQVLGRAIADQEPLAAATPLIVAIGLLMALRAVLVWSGERAASRGAERIKASLRLAFFERMLALGPQWTRQRISGELASIVIEQIEVLDGFFIRYLPSAIAASFLPLAFGLVLLPIDWIAALVLLLTAPLIPVFMALVGRGAEAASRKHQLALVRLSGFFSDRLRGAFTLKLLGRAQAEADTVRAASDELAQKNMAVLRLAFLSSAVLEFFAALGVAGVALYVGLSYLGYLDLRASALTLPWGLFCLLLAPEVYNPLRQFAANYHDRAAARAAVGHIAAAFEALPDVDGATVGGLSFGLVGQGREWHPQGVPLHEPRARVCSGTPCGCHNPRANEDTAGSAALLVRGMTLHAPNRSAAVLDEASFTVERGENLALMGRSGAGKTSLLEALLGLRALQSGEICLFGRTLAQWPQGDLRRVAVLIGQQPFFLPGSIADNLRLAQPQASEEALHRALEAACAEEFVAALPQGLHTVLGAEGYGLSGGQLHRLALARVFLTSADLILLDEPTAHLDANSRDRVMRSLLTFTSMRTLLVATHDPAVAACLQRTLRLRDGKVLP</sequence>
<accession>A0A4R3MCB8</accession>
<protein>
    <submittedName>
        <fullName evidence="11">ATP-binding cassette subfamily C protein CydD</fullName>
    </submittedName>
</protein>
<dbReference type="GO" id="GO:0034040">
    <property type="term" value="F:ATPase-coupled lipid transmembrane transporter activity"/>
    <property type="evidence" value="ECO:0007669"/>
    <property type="project" value="TreeGrafter"/>
</dbReference>
<dbReference type="InterPro" id="IPR039421">
    <property type="entry name" value="Type_1_exporter"/>
</dbReference>
<keyword evidence="5 11" id="KW-0067">ATP-binding</keyword>
<dbReference type="EMBL" id="SMAJ01000001">
    <property type="protein sequence ID" value="TCT11210.1"/>
    <property type="molecule type" value="Genomic_DNA"/>
</dbReference>
<dbReference type="InterPro" id="IPR003593">
    <property type="entry name" value="AAA+_ATPase"/>
</dbReference>
<keyword evidence="3 8" id="KW-0812">Transmembrane</keyword>
<keyword evidence="4" id="KW-0547">Nucleotide-binding</keyword>
<dbReference type="Proteomes" id="UP000295525">
    <property type="component" value="Unassembled WGS sequence"/>
</dbReference>
<dbReference type="PANTHER" id="PTHR24221:SF261">
    <property type="entry name" value="GLUTATHIONE_L-CYSTEINE TRANSPORT SYSTEM ATP-BINDING_PERMEASE PROTEIN CYDD"/>
    <property type="match status" value="1"/>
</dbReference>
<feature type="domain" description="ABC transmembrane type-1" evidence="10">
    <location>
        <begin position="2"/>
        <end position="291"/>
    </location>
</feature>
<comment type="subcellular location">
    <subcellularLocation>
        <location evidence="1">Cell membrane</location>
        <topology evidence="1">Multi-pass membrane protein</topology>
    </subcellularLocation>
</comment>
<dbReference type="Gene3D" id="1.20.1560.10">
    <property type="entry name" value="ABC transporter type 1, transmembrane domain"/>
    <property type="match status" value="1"/>
</dbReference>
<organism evidence="11 12">
    <name type="scientific">Paralcaligenes ureilyticus</name>
    <dbReference type="NCBI Taxonomy" id="627131"/>
    <lineage>
        <taxon>Bacteria</taxon>
        <taxon>Pseudomonadati</taxon>
        <taxon>Pseudomonadota</taxon>
        <taxon>Betaproteobacteria</taxon>
        <taxon>Burkholderiales</taxon>
        <taxon>Alcaligenaceae</taxon>
        <taxon>Paralcaligenes</taxon>
    </lineage>
</organism>
<dbReference type="OrthoDB" id="9806127at2"/>
<keyword evidence="12" id="KW-1185">Reference proteome</keyword>
<feature type="transmembrane region" description="Helical" evidence="8">
    <location>
        <begin position="140"/>
        <end position="160"/>
    </location>
</feature>
<keyword evidence="2" id="KW-1003">Cell membrane</keyword>
<dbReference type="Pfam" id="PF00664">
    <property type="entry name" value="ABC_membrane"/>
    <property type="match status" value="1"/>
</dbReference>
<dbReference type="InterPro" id="IPR011527">
    <property type="entry name" value="ABC1_TM_dom"/>
</dbReference>
<evidence type="ECO:0000256" key="7">
    <source>
        <dbReference type="ARBA" id="ARBA00023136"/>
    </source>
</evidence>
<dbReference type="GO" id="GO:0005524">
    <property type="term" value="F:ATP binding"/>
    <property type="evidence" value="ECO:0007669"/>
    <property type="project" value="UniProtKB-KW"/>
</dbReference>
<evidence type="ECO:0000259" key="10">
    <source>
        <dbReference type="PROSITE" id="PS50929"/>
    </source>
</evidence>
<name>A0A4R3MCB8_9BURK</name>
<feature type="domain" description="ABC transporter" evidence="9">
    <location>
        <begin position="367"/>
        <end position="579"/>
    </location>
</feature>
<evidence type="ECO:0000256" key="1">
    <source>
        <dbReference type="ARBA" id="ARBA00004651"/>
    </source>
</evidence>
<evidence type="ECO:0000256" key="6">
    <source>
        <dbReference type="ARBA" id="ARBA00022989"/>
    </source>
</evidence>
<evidence type="ECO:0000256" key="2">
    <source>
        <dbReference type="ARBA" id="ARBA00022475"/>
    </source>
</evidence>
<dbReference type="InterPro" id="IPR003439">
    <property type="entry name" value="ABC_transporter-like_ATP-bd"/>
</dbReference>
<evidence type="ECO:0000256" key="8">
    <source>
        <dbReference type="SAM" id="Phobius"/>
    </source>
</evidence>
<feature type="transmembrane region" description="Helical" evidence="8">
    <location>
        <begin position="114"/>
        <end position="134"/>
    </location>
</feature>
<dbReference type="PROSITE" id="PS50893">
    <property type="entry name" value="ABC_TRANSPORTER_2"/>
    <property type="match status" value="1"/>
</dbReference>
<dbReference type="InterPro" id="IPR027417">
    <property type="entry name" value="P-loop_NTPase"/>
</dbReference>
<evidence type="ECO:0000256" key="4">
    <source>
        <dbReference type="ARBA" id="ARBA00022741"/>
    </source>
</evidence>
<evidence type="ECO:0000313" key="11">
    <source>
        <dbReference type="EMBL" id="TCT11210.1"/>
    </source>
</evidence>
<keyword evidence="6 8" id="KW-1133">Transmembrane helix</keyword>
<evidence type="ECO:0000259" key="9">
    <source>
        <dbReference type="PROSITE" id="PS50893"/>
    </source>
</evidence>
<evidence type="ECO:0000256" key="5">
    <source>
        <dbReference type="ARBA" id="ARBA00022840"/>
    </source>
</evidence>
<proteinExistence type="predicted"/>
<gene>
    <name evidence="11" type="ORF">EDC26_101439</name>
</gene>
<dbReference type="SUPFAM" id="SSF90123">
    <property type="entry name" value="ABC transporter transmembrane region"/>
    <property type="match status" value="1"/>
</dbReference>
<dbReference type="CDD" id="cd18584">
    <property type="entry name" value="ABC_6TM_AarD_CydD"/>
    <property type="match status" value="1"/>
</dbReference>
<dbReference type="Pfam" id="PF00005">
    <property type="entry name" value="ABC_tran"/>
    <property type="match status" value="1"/>
</dbReference>
<dbReference type="PROSITE" id="PS50929">
    <property type="entry name" value="ABC_TM1F"/>
    <property type="match status" value="1"/>
</dbReference>
<evidence type="ECO:0000256" key="3">
    <source>
        <dbReference type="ARBA" id="ARBA00022692"/>
    </source>
</evidence>
<dbReference type="GO" id="GO:0016887">
    <property type="term" value="F:ATP hydrolysis activity"/>
    <property type="evidence" value="ECO:0007669"/>
    <property type="project" value="InterPro"/>
</dbReference>
<dbReference type="GO" id="GO:0140359">
    <property type="term" value="F:ABC-type transporter activity"/>
    <property type="evidence" value="ECO:0007669"/>
    <property type="project" value="InterPro"/>
</dbReference>
<dbReference type="SMART" id="SM00382">
    <property type="entry name" value="AAA"/>
    <property type="match status" value="1"/>
</dbReference>
<dbReference type="InterPro" id="IPR036640">
    <property type="entry name" value="ABC1_TM_sf"/>
</dbReference>
<feature type="transmembrane region" description="Helical" evidence="8">
    <location>
        <begin position="37"/>
        <end position="56"/>
    </location>
</feature>
<dbReference type="AlphaFoldDB" id="A0A4R3MCB8"/>